<sequence length="320" mass="34631">MMGSKATAYPKGIHVPCLTWFEDLADQCIDWDLQARHIEFLVNSGIHGVVLAGTNGEGATLRPAEKEGLIKMTRRIAQSHGRPGLTIAVGTSGQCTRDIAEDCRLAKDAGADYVLVLTPSYFHFAMTSKAIVSFFEQIGDLSPLPVLIYNFPGVTAGLDVDSQMLDRLAGHPNIVGVKLTCGGIGKVARIAASHDVQSFVALAGQSDWLVPALSVGAVGTITGVGNLYPKVCIQIFELFSSGNVEEAKELQLHLAKMEWGFAKGGVNGTKWVVAKLKNYPERSWRCRDPYPEFVDPSEQAWMLDTVVVKELVTIEDGDAK</sequence>
<feature type="binding site" evidence="4">
    <location>
        <position position="221"/>
    </location>
    <ligand>
        <name>pyruvate</name>
        <dbReference type="ChEBI" id="CHEBI:15361"/>
    </ligand>
</feature>
<reference evidence="5" key="1">
    <citation type="submission" date="2023-01" db="EMBL/GenBank/DDBJ databases">
        <title>The growth and conidiation of Purpureocillium lavendulum are regulated by nitrogen source and histone H3K14 acetylation.</title>
        <authorList>
            <person name="Tang P."/>
            <person name="Han J."/>
            <person name="Zhang C."/>
            <person name="Tang P."/>
            <person name="Qi F."/>
            <person name="Zhang K."/>
            <person name="Liang L."/>
        </authorList>
    </citation>
    <scope>NUCLEOTIDE SEQUENCE</scope>
    <source>
        <strain evidence="5">YMF1.00683</strain>
    </source>
</reference>
<feature type="active site" description="Schiff-base intermediate with substrate" evidence="3">
    <location>
        <position position="178"/>
    </location>
</feature>
<comment type="caution">
    <text evidence="5">The sequence shown here is derived from an EMBL/GenBank/DDBJ whole genome shotgun (WGS) entry which is preliminary data.</text>
</comment>
<gene>
    <name evidence="5" type="primary">HOGA1</name>
    <name evidence="5" type="ORF">O9K51_05961</name>
</gene>
<feature type="active site" description="Proton donor/acceptor" evidence="3">
    <location>
        <position position="149"/>
    </location>
</feature>
<evidence type="ECO:0000313" key="5">
    <source>
        <dbReference type="EMBL" id="KAJ6442402.1"/>
    </source>
</evidence>
<dbReference type="Pfam" id="PF00701">
    <property type="entry name" value="DHDPS"/>
    <property type="match status" value="1"/>
</dbReference>
<dbReference type="AlphaFoldDB" id="A0AB34FTG3"/>
<dbReference type="Proteomes" id="UP001163105">
    <property type="component" value="Unassembled WGS sequence"/>
</dbReference>
<comment type="similarity">
    <text evidence="2">Belongs to the DapA family.</text>
</comment>
<dbReference type="Gene3D" id="3.20.20.70">
    <property type="entry name" value="Aldolase class I"/>
    <property type="match status" value="1"/>
</dbReference>
<evidence type="ECO:0000313" key="6">
    <source>
        <dbReference type="Proteomes" id="UP001163105"/>
    </source>
</evidence>
<dbReference type="EMBL" id="JAQHRD010000004">
    <property type="protein sequence ID" value="KAJ6442402.1"/>
    <property type="molecule type" value="Genomic_DNA"/>
</dbReference>
<proteinExistence type="inferred from homology"/>
<organism evidence="5 6">
    <name type="scientific">Purpureocillium lavendulum</name>
    <dbReference type="NCBI Taxonomy" id="1247861"/>
    <lineage>
        <taxon>Eukaryota</taxon>
        <taxon>Fungi</taxon>
        <taxon>Dikarya</taxon>
        <taxon>Ascomycota</taxon>
        <taxon>Pezizomycotina</taxon>
        <taxon>Sordariomycetes</taxon>
        <taxon>Hypocreomycetidae</taxon>
        <taxon>Hypocreales</taxon>
        <taxon>Ophiocordycipitaceae</taxon>
        <taxon>Purpureocillium</taxon>
    </lineage>
</organism>
<name>A0AB34FTG3_9HYPO</name>
<keyword evidence="1 2" id="KW-0456">Lyase</keyword>
<evidence type="ECO:0000256" key="1">
    <source>
        <dbReference type="ARBA" id="ARBA00023239"/>
    </source>
</evidence>
<dbReference type="GO" id="GO:0008840">
    <property type="term" value="F:4-hydroxy-tetrahydrodipicolinate synthase activity"/>
    <property type="evidence" value="ECO:0007669"/>
    <property type="project" value="TreeGrafter"/>
</dbReference>
<dbReference type="SUPFAM" id="SSF51569">
    <property type="entry name" value="Aldolase"/>
    <property type="match status" value="1"/>
</dbReference>
<evidence type="ECO:0000256" key="4">
    <source>
        <dbReference type="PIRSR" id="PIRSR001365-2"/>
    </source>
</evidence>
<evidence type="ECO:0000256" key="3">
    <source>
        <dbReference type="PIRSR" id="PIRSR001365-1"/>
    </source>
</evidence>
<dbReference type="SMART" id="SM01130">
    <property type="entry name" value="DHDPS"/>
    <property type="match status" value="1"/>
</dbReference>
<dbReference type="PRINTS" id="PR00146">
    <property type="entry name" value="DHPICSNTHASE"/>
</dbReference>
<protein>
    <submittedName>
        <fullName evidence="5">4-hydroxy-2-oxoglutarate aldolase, mitochondrial</fullName>
    </submittedName>
</protein>
<dbReference type="CDD" id="cd00408">
    <property type="entry name" value="DHDPS-like"/>
    <property type="match status" value="1"/>
</dbReference>
<dbReference type="PANTHER" id="PTHR12128">
    <property type="entry name" value="DIHYDRODIPICOLINATE SYNTHASE"/>
    <property type="match status" value="1"/>
</dbReference>
<evidence type="ECO:0000256" key="2">
    <source>
        <dbReference type="PIRNR" id="PIRNR001365"/>
    </source>
</evidence>
<dbReference type="InterPro" id="IPR002220">
    <property type="entry name" value="DapA-like"/>
</dbReference>
<dbReference type="PIRSF" id="PIRSF001365">
    <property type="entry name" value="DHDPS"/>
    <property type="match status" value="1"/>
</dbReference>
<accession>A0AB34FTG3</accession>
<dbReference type="InterPro" id="IPR013785">
    <property type="entry name" value="Aldolase_TIM"/>
</dbReference>
<dbReference type="PANTHER" id="PTHR12128:SF66">
    <property type="entry name" value="4-HYDROXY-2-OXOGLUTARATE ALDOLASE, MITOCHONDRIAL"/>
    <property type="match status" value="1"/>
</dbReference>
<keyword evidence="6" id="KW-1185">Reference proteome</keyword>